<feature type="domain" description="GAG-pre-integrase" evidence="2">
    <location>
        <begin position="408"/>
        <end position="458"/>
    </location>
</feature>
<evidence type="ECO:0000313" key="5">
    <source>
        <dbReference type="Proteomes" id="UP000826656"/>
    </source>
</evidence>
<comment type="caution">
    <text evidence="4">The sequence shown here is derived from an EMBL/GenBank/DDBJ whole genome shotgun (WGS) entry which is preliminary data.</text>
</comment>
<dbReference type="Pfam" id="PF14223">
    <property type="entry name" value="Retrotran_gag_2"/>
    <property type="match status" value="1"/>
</dbReference>
<dbReference type="PANTHER" id="PTHR47481">
    <property type="match status" value="1"/>
</dbReference>
<proteinExistence type="predicted"/>
<evidence type="ECO:0000259" key="3">
    <source>
        <dbReference type="Pfam" id="PF22936"/>
    </source>
</evidence>
<keyword evidence="5" id="KW-1185">Reference proteome</keyword>
<evidence type="ECO:0000313" key="4">
    <source>
        <dbReference type="EMBL" id="KAH0754007.1"/>
    </source>
</evidence>
<dbReference type="Pfam" id="PF22936">
    <property type="entry name" value="Pol_BBD"/>
    <property type="match status" value="1"/>
</dbReference>
<reference evidence="4 5" key="1">
    <citation type="journal article" date="2021" name="bioRxiv">
        <title>Chromosome-scale and haplotype-resolved genome assembly of a tetraploid potato cultivar.</title>
        <authorList>
            <person name="Sun H."/>
            <person name="Jiao W.-B."/>
            <person name="Krause K."/>
            <person name="Campoy J.A."/>
            <person name="Goel M."/>
            <person name="Folz-Donahue K."/>
            <person name="Kukat C."/>
            <person name="Huettel B."/>
            <person name="Schneeberger K."/>
        </authorList>
    </citation>
    <scope>NUCLEOTIDE SEQUENCE [LARGE SCALE GENOMIC DNA]</scope>
    <source>
        <strain evidence="4">SolTubOtavaFocal</strain>
        <tissue evidence="4">Leaves</tissue>
    </source>
</reference>
<gene>
    <name evidence="4" type="ORF">KY290_024277</name>
</gene>
<dbReference type="Pfam" id="PF13976">
    <property type="entry name" value="gag_pre-integrs"/>
    <property type="match status" value="1"/>
</dbReference>
<evidence type="ECO:0000256" key="1">
    <source>
        <dbReference type="SAM" id="MobiDB-lite"/>
    </source>
</evidence>
<sequence length="459" mass="50590">MGDDTSVVNAESNVGAMIVQFNPASQLPIKLHGSHNFATWKAQFSMLMHGHDLYGHLDGSTPSPSRTITTGTAPSANPAFALWFRQDQLIQNALMASVDPTIATTVAAANSAKTAWDALHTAYANKSQTRIFSLRDRLMRLTKDSQPVTEYLQSVRSIADELSIAGAPVTNSELIVKILSGLGAEFHGISAAIRARDSPITYEELYEKLQDHELFLRREESKSVPTQITAAAATANQSGHSNYRNNRRPNNNNGTNQQRRSNNRFTPPNPRRSSTNNNYYDGVRCQLCNKPGHVANVCRSQSHNHFEAKANYVSGLNTSDNPWILDSGASHHITATPQDLQAYNGMEQVSMGDGNKIPITHTGSTHLNASNRSFKLSNTLCAPSIKRNLLSDLETRTPLVHGQSRDGLYEWPDLTSISPPQAHLTSSTTTTSFTWHRRLGHPHSRVLRFILNKFSLPCS</sequence>
<feature type="compositionally biased region" description="Low complexity" evidence="1">
    <location>
        <begin position="242"/>
        <end position="278"/>
    </location>
</feature>
<dbReference type="EMBL" id="JAIVGD010000018">
    <property type="protein sequence ID" value="KAH0754007.1"/>
    <property type="molecule type" value="Genomic_DNA"/>
</dbReference>
<evidence type="ECO:0000259" key="2">
    <source>
        <dbReference type="Pfam" id="PF13976"/>
    </source>
</evidence>
<feature type="domain" description="Retrovirus-related Pol polyprotein from transposon TNT 1-94-like beta-barrel" evidence="3">
    <location>
        <begin position="323"/>
        <end position="391"/>
    </location>
</feature>
<feature type="region of interest" description="Disordered" evidence="1">
    <location>
        <begin position="233"/>
        <end position="278"/>
    </location>
</feature>
<dbReference type="Proteomes" id="UP000826656">
    <property type="component" value="Unassembled WGS sequence"/>
</dbReference>
<accession>A0ABQ7UQ88</accession>
<name>A0ABQ7UQ88_SOLTU</name>
<organism evidence="4 5">
    <name type="scientific">Solanum tuberosum</name>
    <name type="common">Potato</name>
    <dbReference type="NCBI Taxonomy" id="4113"/>
    <lineage>
        <taxon>Eukaryota</taxon>
        <taxon>Viridiplantae</taxon>
        <taxon>Streptophyta</taxon>
        <taxon>Embryophyta</taxon>
        <taxon>Tracheophyta</taxon>
        <taxon>Spermatophyta</taxon>
        <taxon>Magnoliopsida</taxon>
        <taxon>eudicotyledons</taxon>
        <taxon>Gunneridae</taxon>
        <taxon>Pentapetalae</taxon>
        <taxon>asterids</taxon>
        <taxon>lamiids</taxon>
        <taxon>Solanales</taxon>
        <taxon>Solanaceae</taxon>
        <taxon>Solanoideae</taxon>
        <taxon>Solaneae</taxon>
        <taxon>Solanum</taxon>
    </lineage>
</organism>
<protein>
    <submittedName>
        <fullName evidence="4">Uncharacterized protein</fullName>
    </submittedName>
</protein>
<dbReference type="InterPro" id="IPR025724">
    <property type="entry name" value="GAG-pre-integrase_dom"/>
</dbReference>
<dbReference type="InterPro" id="IPR054722">
    <property type="entry name" value="PolX-like_BBD"/>
</dbReference>
<dbReference type="PANTHER" id="PTHR47481:SF21">
    <property type="entry name" value="BASIC-LEUCINE ZIPPER TRANSCRIPTION FACTOR Q-RELATED"/>
    <property type="match status" value="1"/>
</dbReference>